<accession>A0A8J3IUM3</accession>
<name>A0A8J3IUM3_9ACTN</name>
<dbReference type="RefSeq" id="WP_203655416.1">
    <property type="nucleotide sequence ID" value="NZ_BAAAZM010000002.1"/>
</dbReference>
<dbReference type="AlphaFoldDB" id="A0A8J3IUM3"/>
<dbReference type="EMBL" id="BOMB01000006">
    <property type="protein sequence ID" value="GID10211.1"/>
    <property type="molecule type" value="Genomic_DNA"/>
</dbReference>
<keyword evidence="2" id="KW-1185">Reference proteome</keyword>
<sequence length="220" mass="23865">MTDNDQNPPPADDASGSQTALRTPEFVQIGHCPPGWVVTCDTAKLLVVGPADDGIVPAATFDGGLHSIPADTTVCTERLSFDALVIAELYRQLQRAGADNTLLADKLIQADADRDTERSRFQQTLASIREAVIEHYRTNEELTHDAIEDFLISHGMPPLRHRVEFTLHGSYLIDADSLTAEHDAEANLTIDLSRLAAGVVADSLGIDDRDITVDDASDSY</sequence>
<gene>
    <name evidence="1" type="ORF">Aru02nite_11000</name>
</gene>
<evidence type="ECO:0000313" key="1">
    <source>
        <dbReference type="EMBL" id="GID10211.1"/>
    </source>
</evidence>
<reference evidence="1" key="1">
    <citation type="submission" date="2021-01" db="EMBL/GenBank/DDBJ databases">
        <title>Whole genome shotgun sequence of Actinocatenispora rupis NBRC 107355.</title>
        <authorList>
            <person name="Komaki H."/>
            <person name="Tamura T."/>
        </authorList>
    </citation>
    <scope>NUCLEOTIDE SEQUENCE</scope>
    <source>
        <strain evidence="1">NBRC 107355</strain>
    </source>
</reference>
<evidence type="ECO:0000313" key="2">
    <source>
        <dbReference type="Proteomes" id="UP000612808"/>
    </source>
</evidence>
<comment type="caution">
    <text evidence="1">The sequence shown here is derived from an EMBL/GenBank/DDBJ whole genome shotgun (WGS) entry which is preliminary data.</text>
</comment>
<organism evidence="1 2">
    <name type="scientific">Actinocatenispora rupis</name>
    <dbReference type="NCBI Taxonomy" id="519421"/>
    <lineage>
        <taxon>Bacteria</taxon>
        <taxon>Bacillati</taxon>
        <taxon>Actinomycetota</taxon>
        <taxon>Actinomycetes</taxon>
        <taxon>Micromonosporales</taxon>
        <taxon>Micromonosporaceae</taxon>
        <taxon>Actinocatenispora</taxon>
    </lineage>
</organism>
<dbReference type="Proteomes" id="UP000612808">
    <property type="component" value="Unassembled WGS sequence"/>
</dbReference>
<proteinExistence type="predicted"/>
<protein>
    <submittedName>
        <fullName evidence="1">Uncharacterized protein</fullName>
    </submittedName>
</protein>